<dbReference type="EMBL" id="JAUUTY010000004">
    <property type="protein sequence ID" value="KAK1641849.1"/>
    <property type="molecule type" value="Genomic_DNA"/>
</dbReference>
<keyword evidence="3" id="KW-1185">Reference proteome</keyword>
<gene>
    <name evidence="2" type="ORF">QYE76_059654</name>
</gene>
<dbReference type="InterPro" id="IPR026960">
    <property type="entry name" value="RVT-Znf"/>
</dbReference>
<proteinExistence type="predicted"/>
<evidence type="ECO:0000259" key="1">
    <source>
        <dbReference type="Pfam" id="PF13966"/>
    </source>
</evidence>
<dbReference type="Pfam" id="PF13966">
    <property type="entry name" value="zf-RVT"/>
    <property type="match status" value="1"/>
</dbReference>
<reference evidence="2" key="1">
    <citation type="submission" date="2023-07" db="EMBL/GenBank/DDBJ databases">
        <title>A chromosome-level genome assembly of Lolium multiflorum.</title>
        <authorList>
            <person name="Chen Y."/>
            <person name="Copetti D."/>
            <person name="Kolliker R."/>
            <person name="Studer B."/>
        </authorList>
    </citation>
    <scope>NUCLEOTIDE SEQUENCE</scope>
    <source>
        <strain evidence="2">02402/16</strain>
        <tissue evidence="2">Leaf</tissue>
    </source>
</reference>
<evidence type="ECO:0000313" key="2">
    <source>
        <dbReference type="EMBL" id="KAK1641849.1"/>
    </source>
</evidence>
<protein>
    <recommendedName>
        <fullName evidence="1">Reverse transcriptase zinc-binding domain-containing protein</fullName>
    </recommendedName>
</protein>
<name>A0AAD8RXJ6_LOLMU</name>
<dbReference type="Proteomes" id="UP001231189">
    <property type="component" value="Unassembled WGS sequence"/>
</dbReference>
<accession>A0AAD8RXJ6</accession>
<comment type="caution">
    <text evidence="2">The sequence shown here is derived from an EMBL/GenBank/DDBJ whole genome shotgun (WGS) entry which is preliminary data.</text>
</comment>
<dbReference type="AlphaFoldDB" id="A0AAD8RXJ6"/>
<evidence type="ECO:0000313" key="3">
    <source>
        <dbReference type="Proteomes" id="UP001231189"/>
    </source>
</evidence>
<sequence length="152" mass="16561">MHHLLLAGQEGEDRRFIDSPSTPRFSSHEAYRALSPARPLDTSACLTWSLRIPTKVRIFAYLLDIDRLSTRANLFRKGCAPSSACAACGAPETGCHLFFDCPGAAELWARLDVPILSAASPSGISRIPHSQPPVHVAVRACDHPLVHLEVPE</sequence>
<organism evidence="2 3">
    <name type="scientific">Lolium multiflorum</name>
    <name type="common">Italian ryegrass</name>
    <name type="synonym">Lolium perenne subsp. multiflorum</name>
    <dbReference type="NCBI Taxonomy" id="4521"/>
    <lineage>
        <taxon>Eukaryota</taxon>
        <taxon>Viridiplantae</taxon>
        <taxon>Streptophyta</taxon>
        <taxon>Embryophyta</taxon>
        <taxon>Tracheophyta</taxon>
        <taxon>Spermatophyta</taxon>
        <taxon>Magnoliopsida</taxon>
        <taxon>Liliopsida</taxon>
        <taxon>Poales</taxon>
        <taxon>Poaceae</taxon>
        <taxon>BOP clade</taxon>
        <taxon>Pooideae</taxon>
        <taxon>Poodae</taxon>
        <taxon>Poeae</taxon>
        <taxon>Poeae Chloroplast Group 2 (Poeae type)</taxon>
        <taxon>Loliodinae</taxon>
        <taxon>Loliinae</taxon>
        <taxon>Lolium</taxon>
    </lineage>
</organism>
<feature type="domain" description="Reverse transcriptase zinc-binding" evidence="1">
    <location>
        <begin position="25"/>
        <end position="108"/>
    </location>
</feature>